<dbReference type="GO" id="GO:0005737">
    <property type="term" value="C:cytoplasm"/>
    <property type="evidence" value="ECO:0007669"/>
    <property type="project" value="TreeGrafter"/>
</dbReference>
<dbReference type="UniPathway" id="UPA00077">
    <property type="reaction ID" value="UER00154"/>
</dbReference>
<feature type="domain" description="Dihydroneopterin aldolase/epimerase" evidence="7">
    <location>
        <begin position="4"/>
        <end position="115"/>
    </location>
</feature>
<evidence type="ECO:0000259" key="7">
    <source>
        <dbReference type="SMART" id="SM00905"/>
    </source>
</evidence>
<gene>
    <name evidence="8" type="ORF">HNR42_000855</name>
</gene>
<dbReference type="Gene3D" id="3.30.1130.10">
    <property type="match status" value="1"/>
</dbReference>
<protein>
    <recommendedName>
        <fullName evidence="6">7,8-dihydroneopterin aldolase</fullName>
        <ecNumber evidence="6">4.1.2.25</ecNumber>
    </recommendedName>
</protein>
<dbReference type="EMBL" id="JACHHG010000003">
    <property type="protein sequence ID" value="MBB6097438.1"/>
    <property type="molecule type" value="Genomic_DNA"/>
</dbReference>
<dbReference type="InterPro" id="IPR043133">
    <property type="entry name" value="GTP-CH-I_C/QueF"/>
</dbReference>
<keyword evidence="5 6" id="KW-0456">Lyase</keyword>
<reference evidence="8 9" key="1">
    <citation type="submission" date="2020-08" db="EMBL/GenBank/DDBJ databases">
        <title>Genomic Encyclopedia of Type Strains, Phase IV (KMG-IV): sequencing the most valuable type-strain genomes for metagenomic binning, comparative biology and taxonomic classification.</title>
        <authorList>
            <person name="Goeker M."/>
        </authorList>
    </citation>
    <scope>NUCLEOTIDE SEQUENCE [LARGE SCALE GENOMIC DNA]</scope>
    <source>
        <strain evidence="8 9">DSM 21458</strain>
    </source>
</reference>
<keyword evidence="9" id="KW-1185">Reference proteome</keyword>
<dbReference type="GO" id="GO:0004150">
    <property type="term" value="F:dihydroneopterin aldolase activity"/>
    <property type="evidence" value="ECO:0007669"/>
    <property type="project" value="UniProtKB-UniRule"/>
</dbReference>
<comment type="catalytic activity">
    <reaction evidence="1 6">
        <text>7,8-dihydroneopterin = 6-hydroxymethyl-7,8-dihydropterin + glycolaldehyde</text>
        <dbReference type="Rhea" id="RHEA:10540"/>
        <dbReference type="ChEBI" id="CHEBI:17001"/>
        <dbReference type="ChEBI" id="CHEBI:17071"/>
        <dbReference type="ChEBI" id="CHEBI:44841"/>
        <dbReference type="EC" id="4.1.2.25"/>
    </reaction>
</comment>
<sequence length="118" mass="13604">MGKISLVGLEFHGRHGLFPEEERLGARFIVDVDLLFNFDAIEDRMEDSVDYGAVYESVRAEVTAKRYYLIEVLANRIAERLLSEFDLLEALVVRVHKPHAPLPGVFRDVYAEVERRRA</sequence>
<dbReference type="GO" id="GO:0046656">
    <property type="term" value="P:folic acid biosynthetic process"/>
    <property type="evidence" value="ECO:0007669"/>
    <property type="project" value="UniProtKB-UniRule"/>
</dbReference>
<organism evidence="8 9">
    <name type="scientific">Deinobacterium chartae</name>
    <dbReference type="NCBI Taxonomy" id="521158"/>
    <lineage>
        <taxon>Bacteria</taxon>
        <taxon>Thermotogati</taxon>
        <taxon>Deinococcota</taxon>
        <taxon>Deinococci</taxon>
        <taxon>Deinococcales</taxon>
        <taxon>Deinococcaceae</taxon>
        <taxon>Deinobacterium</taxon>
    </lineage>
</organism>
<comment type="function">
    <text evidence="6">Catalyzes the conversion of 7,8-dihydroneopterin to 6-hydroxymethyl-7,8-dihydropterin.</text>
</comment>
<evidence type="ECO:0000256" key="6">
    <source>
        <dbReference type="RuleBase" id="RU362079"/>
    </source>
</evidence>
<comment type="similarity">
    <text evidence="3 6">Belongs to the DHNA family.</text>
</comment>
<dbReference type="SMART" id="SM00905">
    <property type="entry name" value="FolB"/>
    <property type="match status" value="1"/>
</dbReference>
<evidence type="ECO:0000256" key="2">
    <source>
        <dbReference type="ARBA" id="ARBA00005013"/>
    </source>
</evidence>
<accession>A0A841HZL0</accession>
<dbReference type="SUPFAM" id="SSF55620">
    <property type="entry name" value="Tetrahydrobiopterin biosynthesis enzymes-like"/>
    <property type="match status" value="1"/>
</dbReference>
<dbReference type="GO" id="GO:0046654">
    <property type="term" value="P:tetrahydrofolate biosynthetic process"/>
    <property type="evidence" value="ECO:0007669"/>
    <property type="project" value="UniProtKB-UniRule"/>
</dbReference>
<dbReference type="AlphaFoldDB" id="A0A841HZL0"/>
<dbReference type="EC" id="4.1.2.25" evidence="6"/>
<evidence type="ECO:0000313" key="9">
    <source>
        <dbReference type="Proteomes" id="UP000569951"/>
    </source>
</evidence>
<dbReference type="Proteomes" id="UP000569951">
    <property type="component" value="Unassembled WGS sequence"/>
</dbReference>
<comment type="caution">
    <text evidence="8">The sequence shown here is derived from an EMBL/GenBank/DDBJ whole genome shotgun (WGS) entry which is preliminary data.</text>
</comment>
<evidence type="ECO:0000256" key="3">
    <source>
        <dbReference type="ARBA" id="ARBA00005708"/>
    </source>
</evidence>
<dbReference type="InterPro" id="IPR006157">
    <property type="entry name" value="FolB_dom"/>
</dbReference>
<dbReference type="PANTHER" id="PTHR42844">
    <property type="entry name" value="DIHYDRONEOPTERIN ALDOLASE 1-RELATED"/>
    <property type="match status" value="1"/>
</dbReference>
<name>A0A841HZL0_9DEIO</name>
<dbReference type="Pfam" id="PF02152">
    <property type="entry name" value="FolB"/>
    <property type="match status" value="1"/>
</dbReference>
<dbReference type="RefSeq" id="WP_183984889.1">
    <property type="nucleotide sequence ID" value="NZ_JACHHG010000003.1"/>
</dbReference>
<dbReference type="CDD" id="cd00534">
    <property type="entry name" value="DHNA_DHNTPE"/>
    <property type="match status" value="1"/>
</dbReference>
<dbReference type="NCBIfam" id="TIGR00525">
    <property type="entry name" value="folB"/>
    <property type="match status" value="1"/>
</dbReference>
<dbReference type="PANTHER" id="PTHR42844:SF1">
    <property type="entry name" value="DIHYDRONEOPTERIN ALDOLASE 1-RELATED"/>
    <property type="match status" value="1"/>
</dbReference>
<comment type="pathway">
    <text evidence="2 6">Cofactor biosynthesis; tetrahydrofolate biosynthesis; 2-amino-4-hydroxy-6-hydroxymethyl-7,8-dihydropteridine diphosphate from 7,8-dihydroneopterin triphosphate: step 3/4.</text>
</comment>
<dbReference type="NCBIfam" id="TIGR00526">
    <property type="entry name" value="folB_dom"/>
    <property type="match status" value="1"/>
</dbReference>
<evidence type="ECO:0000313" key="8">
    <source>
        <dbReference type="EMBL" id="MBB6097438.1"/>
    </source>
</evidence>
<keyword evidence="4 6" id="KW-0289">Folate biosynthesis</keyword>
<proteinExistence type="inferred from homology"/>
<dbReference type="InterPro" id="IPR006156">
    <property type="entry name" value="Dihydroneopterin_aldolase"/>
</dbReference>
<evidence type="ECO:0000256" key="4">
    <source>
        <dbReference type="ARBA" id="ARBA00022909"/>
    </source>
</evidence>
<evidence type="ECO:0000256" key="5">
    <source>
        <dbReference type="ARBA" id="ARBA00023239"/>
    </source>
</evidence>
<evidence type="ECO:0000256" key="1">
    <source>
        <dbReference type="ARBA" id="ARBA00001353"/>
    </source>
</evidence>